<dbReference type="Proteomes" id="UP000664771">
    <property type="component" value="Unassembled WGS sequence"/>
</dbReference>
<reference evidence="2 3" key="1">
    <citation type="submission" date="2021-03" db="EMBL/GenBank/DDBJ databases">
        <title>The complete genome sequence of Acetobacter sacchari TBRC 11175.</title>
        <authorList>
            <person name="Charoenyingcharoen P."/>
            <person name="Yukphan P."/>
        </authorList>
    </citation>
    <scope>NUCLEOTIDE SEQUENCE [LARGE SCALE GENOMIC DNA]</scope>
    <source>
        <strain evidence="2 3">TBRC 11175</strain>
    </source>
</reference>
<dbReference type="InterPro" id="IPR029492">
    <property type="entry name" value="DUF4435"/>
</dbReference>
<sequence length="145" mass="16831">MDNHESAFPQRSAGGLAAADIFYRNYNNFNFYVEDQDKENLYYEILRKIFPSLRFDKIFPLGGKSNIIVHARDSANASLPNRVYIVDKDFDDLLHKKETISNVFYLNKFCIENFLIQESALIEVIVESCPTEKRDDIRACLENHG</sequence>
<proteinExistence type="predicted"/>
<dbReference type="Pfam" id="PF14491">
    <property type="entry name" value="DUF4435"/>
    <property type="match status" value="1"/>
</dbReference>
<accession>A0ABS3M039</accession>
<keyword evidence="3" id="KW-1185">Reference proteome</keyword>
<dbReference type="RefSeq" id="WP_207883304.1">
    <property type="nucleotide sequence ID" value="NZ_JAFVMF010000024.1"/>
</dbReference>
<protein>
    <submittedName>
        <fullName evidence="2">DUF4435 domain-containing protein</fullName>
    </submittedName>
</protein>
<dbReference type="EMBL" id="JAFVMF010000024">
    <property type="protein sequence ID" value="MBO1361504.1"/>
    <property type="molecule type" value="Genomic_DNA"/>
</dbReference>
<evidence type="ECO:0000259" key="1">
    <source>
        <dbReference type="Pfam" id="PF14491"/>
    </source>
</evidence>
<organism evidence="2 3">
    <name type="scientific">Acetobacter sacchari</name>
    <dbReference type="NCBI Taxonomy" id="2661687"/>
    <lineage>
        <taxon>Bacteria</taxon>
        <taxon>Pseudomonadati</taxon>
        <taxon>Pseudomonadota</taxon>
        <taxon>Alphaproteobacteria</taxon>
        <taxon>Acetobacterales</taxon>
        <taxon>Acetobacteraceae</taxon>
        <taxon>Acetobacter</taxon>
    </lineage>
</organism>
<evidence type="ECO:0000313" key="3">
    <source>
        <dbReference type="Proteomes" id="UP000664771"/>
    </source>
</evidence>
<gene>
    <name evidence="2" type="ORF">J2D73_17095</name>
</gene>
<comment type="caution">
    <text evidence="2">The sequence shown here is derived from an EMBL/GenBank/DDBJ whole genome shotgun (WGS) entry which is preliminary data.</text>
</comment>
<feature type="domain" description="DUF4435" evidence="1">
    <location>
        <begin position="31"/>
        <end position="142"/>
    </location>
</feature>
<evidence type="ECO:0000313" key="2">
    <source>
        <dbReference type="EMBL" id="MBO1361504.1"/>
    </source>
</evidence>
<name>A0ABS3M039_9PROT</name>